<sequence>MSQHTSKGNVNGVLLLVDDGMLSKLDEREYGYTRVELDKKDLEIAKQLDSDIPLYTYLLHRVRDICLNSFMI</sequence>
<dbReference type="AlphaFoldDB" id="A0A6C0KJ67"/>
<accession>A0A6C0KJ67</accession>
<protein>
    <submittedName>
        <fullName evidence="1">Uncharacterized protein</fullName>
    </submittedName>
</protein>
<evidence type="ECO:0000313" key="1">
    <source>
        <dbReference type="EMBL" id="QHU17679.1"/>
    </source>
</evidence>
<reference evidence="1" key="1">
    <citation type="journal article" date="2020" name="Nature">
        <title>Giant virus diversity and host interactions through global metagenomics.</title>
        <authorList>
            <person name="Schulz F."/>
            <person name="Roux S."/>
            <person name="Paez-Espino D."/>
            <person name="Jungbluth S."/>
            <person name="Walsh D.A."/>
            <person name="Denef V.J."/>
            <person name="McMahon K.D."/>
            <person name="Konstantinidis K.T."/>
            <person name="Eloe-Fadrosh E.A."/>
            <person name="Kyrpides N.C."/>
            <person name="Woyke T."/>
        </authorList>
    </citation>
    <scope>NUCLEOTIDE SEQUENCE</scope>
    <source>
        <strain evidence="1">GVMAG-S-3300012919-55</strain>
    </source>
</reference>
<proteinExistence type="predicted"/>
<dbReference type="SUPFAM" id="SSF110857">
    <property type="entry name" value="Gamma-glutamyl cyclotransferase-like"/>
    <property type="match status" value="1"/>
</dbReference>
<dbReference type="EMBL" id="MN740917">
    <property type="protein sequence ID" value="QHU17679.1"/>
    <property type="molecule type" value="Genomic_DNA"/>
</dbReference>
<organism evidence="1">
    <name type="scientific">viral metagenome</name>
    <dbReference type="NCBI Taxonomy" id="1070528"/>
    <lineage>
        <taxon>unclassified sequences</taxon>
        <taxon>metagenomes</taxon>
        <taxon>organismal metagenomes</taxon>
    </lineage>
</organism>
<name>A0A6C0KJ67_9ZZZZ</name>
<dbReference type="InterPro" id="IPR036568">
    <property type="entry name" value="GGCT-like_sf"/>
</dbReference>